<dbReference type="InterPro" id="IPR039353">
    <property type="entry name" value="TF_Adf1"/>
</dbReference>
<dbReference type="PROSITE" id="PS50157">
    <property type="entry name" value="ZINC_FINGER_C2H2_2"/>
    <property type="match status" value="1"/>
</dbReference>
<feature type="domain" description="C2H2-type" evidence="3">
    <location>
        <begin position="127"/>
        <end position="154"/>
    </location>
</feature>
<evidence type="ECO:0000256" key="2">
    <source>
        <dbReference type="SAM" id="MobiDB-lite"/>
    </source>
</evidence>
<keyword evidence="1" id="KW-0862">Zinc</keyword>
<evidence type="ECO:0000256" key="1">
    <source>
        <dbReference type="PROSITE-ProRule" id="PRU00042"/>
    </source>
</evidence>
<dbReference type="InterPro" id="IPR006578">
    <property type="entry name" value="MADF-dom"/>
</dbReference>
<dbReference type="Pfam" id="PF00096">
    <property type="entry name" value="zf-C2H2"/>
    <property type="match status" value="1"/>
</dbReference>
<evidence type="ECO:0000313" key="5">
    <source>
        <dbReference type="Proteomes" id="UP000007110"/>
    </source>
</evidence>
<dbReference type="AlphaFoldDB" id="A0A7M7GFF2"/>
<protein>
    <recommendedName>
        <fullName evidence="3">C2H2-type domain-containing protein</fullName>
    </recommendedName>
</protein>
<dbReference type="PANTHER" id="PTHR12243">
    <property type="entry name" value="MADF DOMAIN TRANSCRIPTION FACTOR"/>
    <property type="match status" value="1"/>
</dbReference>
<reference evidence="5" key="1">
    <citation type="submission" date="2015-02" db="EMBL/GenBank/DDBJ databases">
        <title>Genome sequencing for Strongylocentrotus purpuratus.</title>
        <authorList>
            <person name="Murali S."/>
            <person name="Liu Y."/>
            <person name="Vee V."/>
            <person name="English A."/>
            <person name="Wang M."/>
            <person name="Skinner E."/>
            <person name="Han Y."/>
            <person name="Muzny D.M."/>
            <person name="Worley K.C."/>
            <person name="Gibbs R.A."/>
        </authorList>
    </citation>
    <scope>NUCLEOTIDE SEQUENCE</scope>
</reference>
<dbReference type="InterPro" id="IPR013087">
    <property type="entry name" value="Znf_C2H2_type"/>
</dbReference>
<dbReference type="RefSeq" id="XP_003723523.2">
    <property type="nucleotide sequence ID" value="XM_003723475.3"/>
</dbReference>
<sequence>MEKSGQDEIDKEQESSEENPISFTKEGNSMKLNFIKEESETEGWSAVLSSPKHVDGTDGLIDPLLEDGNNCGDNSDTDVEGWINDGMGNAVPSNHVMERGINSSDNNTRQHLQQVNHEHERASRQLLKCFHCDSTFSREPNLLEHMKVHAQEHQVFPSQSQLRRHARTHTPGKYSQGQKTRGRQGPKTTFPWTDQQEEELVEWWRQNESLYNSNSQGYLDRSLRERLFTSKAEEIGDGCMAEDVQTHLRSLRTKMNHILKEGQALGATPIGEGWTPRTPRCKWVWERLDFLIPFIIHRNIKSGSKFPKGSSGEDSPSGGSDVSMGVEIVPGTSSSSNDLVGPVPIPLRDSYVSSPARSRGKTKTARQDVSSKKVRMDVHVAAQEQELRTKSRTTELDQSLRTYVPHTTVHHQPQHSIDVQEAPTTSIPTTTSTTSHHQPVVSSDEEEVKAFLGHLKCTLLRIPADLRMEVQAEILAMVYARHKEHRQSCMQP</sequence>
<accession>A0A7M7GFF2</accession>
<feature type="compositionally biased region" description="Low complexity" evidence="2">
    <location>
        <begin position="423"/>
        <end position="435"/>
    </location>
</feature>
<dbReference type="InParanoid" id="A0A7M7GFF2"/>
<organism evidence="4 5">
    <name type="scientific">Strongylocentrotus purpuratus</name>
    <name type="common">Purple sea urchin</name>
    <dbReference type="NCBI Taxonomy" id="7668"/>
    <lineage>
        <taxon>Eukaryota</taxon>
        <taxon>Metazoa</taxon>
        <taxon>Echinodermata</taxon>
        <taxon>Eleutherozoa</taxon>
        <taxon>Echinozoa</taxon>
        <taxon>Echinoidea</taxon>
        <taxon>Euechinoidea</taxon>
        <taxon>Echinacea</taxon>
        <taxon>Camarodonta</taxon>
        <taxon>Echinidea</taxon>
        <taxon>Strongylocentrotidae</taxon>
        <taxon>Strongylocentrotus</taxon>
    </lineage>
</organism>
<feature type="compositionally biased region" description="Polar residues" evidence="2">
    <location>
        <begin position="18"/>
        <end position="31"/>
    </location>
</feature>
<keyword evidence="1" id="KW-0863">Zinc-finger</keyword>
<dbReference type="OrthoDB" id="10262320at2759"/>
<dbReference type="SMART" id="SM00355">
    <property type="entry name" value="ZnF_C2H2"/>
    <property type="match status" value="1"/>
</dbReference>
<feature type="region of interest" description="Disordered" evidence="2">
    <location>
        <begin position="1"/>
        <end position="43"/>
    </location>
</feature>
<feature type="compositionally biased region" description="Basic and acidic residues" evidence="2">
    <location>
        <begin position="1"/>
        <end position="14"/>
    </location>
</feature>
<feature type="region of interest" description="Disordered" evidence="2">
    <location>
        <begin position="156"/>
        <end position="190"/>
    </location>
</feature>
<dbReference type="OMA" id="RTPRCKW"/>
<evidence type="ECO:0000259" key="3">
    <source>
        <dbReference type="PROSITE" id="PS50157"/>
    </source>
</evidence>
<dbReference type="GeneID" id="100889756"/>
<keyword evidence="5" id="KW-1185">Reference proteome</keyword>
<dbReference type="KEGG" id="spu:100889756"/>
<dbReference type="SUPFAM" id="SSF57667">
    <property type="entry name" value="beta-beta-alpha zinc fingers"/>
    <property type="match status" value="1"/>
</dbReference>
<dbReference type="Pfam" id="PF10545">
    <property type="entry name" value="MADF_DNA_bdg"/>
    <property type="match status" value="1"/>
</dbReference>
<proteinExistence type="predicted"/>
<evidence type="ECO:0000313" key="4">
    <source>
        <dbReference type="EnsemblMetazoa" id="XP_003723523"/>
    </source>
</evidence>
<dbReference type="PANTHER" id="PTHR12243:SF69">
    <property type="entry name" value="SI:CH73-59F11.3"/>
    <property type="match status" value="1"/>
</dbReference>
<dbReference type="PROSITE" id="PS00028">
    <property type="entry name" value="ZINC_FINGER_C2H2_1"/>
    <property type="match status" value="1"/>
</dbReference>
<feature type="region of interest" description="Disordered" evidence="2">
    <location>
        <begin position="408"/>
        <end position="442"/>
    </location>
</feature>
<dbReference type="InterPro" id="IPR036236">
    <property type="entry name" value="Znf_C2H2_sf"/>
</dbReference>
<reference evidence="4" key="2">
    <citation type="submission" date="2021-01" db="UniProtKB">
        <authorList>
            <consortium name="EnsemblMetazoa"/>
        </authorList>
    </citation>
    <scope>IDENTIFICATION</scope>
</reference>
<keyword evidence="1" id="KW-0479">Metal-binding</keyword>
<feature type="compositionally biased region" description="Low complexity" evidence="2">
    <location>
        <begin position="303"/>
        <end position="323"/>
    </location>
</feature>
<dbReference type="EnsemblMetazoa" id="XM_003723475">
    <property type="protein sequence ID" value="XP_003723523"/>
    <property type="gene ID" value="LOC100889756"/>
</dbReference>
<feature type="region of interest" description="Disordered" evidence="2">
    <location>
        <begin position="303"/>
        <end position="373"/>
    </location>
</feature>
<dbReference type="Proteomes" id="UP000007110">
    <property type="component" value="Unassembled WGS sequence"/>
</dbReference>
<dbReference type="GO" id="GO:0008270">
    <property type="term" value="F:zinc ion binding"/>
    <property type="evidence" value="ECO:0007669"/>
    <property type="project" value="UniProtKB-KW"/>
</dbReference>
<name>A0A7M7GFF2_STRPU</name>